<proteinExistence type="predicted"/>
<comment type="caution">
    <text evidence="1">The sequence shown here is derived from an EMBL/GenBank/DDBJ whole genome shotgun (WGS) entry which is preliminary data.</text>
</comment>
<evidence type="ECO:0000313" key="1">
    <source>
        <dbReference type="EMBL" id="MBK1865787.1"/>
    </source>
</evidence>
<protein>
    <submittedName>
        <fullName evidence="1">Uncharacterized protein</fullName>
    </submittedName>
</protein>
<evidence type="ECO:0000313" key="2">
    <source>
        <dbReference type="Proteomes" id="UP000616151"/>
    </source>
</evidence>
<dbReference type="Proteomes" id="UP000616151">
    <property type="component" value="Unassembled WGS sequence"/>
</dbReference>
<gene>
    <name evidence="1" type="ORF">JHL16_05440</name>
</gene>
<reference evidence="1" key="1">
    <citation type="submission" date="2021-01" db="EMBL/GenBank/DDBJ databases">
        <authorList>
            <person name="Sun Q."/>
        </authorList>
    </citation>
    <scope>NUCLEOTIDE SEQUENCE</scope>
    <source>
        <strain evidence="1">YIM B02566</strain>
    </source>
</reference>
<name>A0ACC5QZQ0_9HYPH</name>
<organism evidence="1 2">
    <name type="scientific">Taklimakanibacter albus</name>
    <dbReference type="NCBI Taxonomy" id="2800327"/>
    <lineage>
        <taxon>Bacteria</taxon>
        <taxon>Pseudomonadati</taxon>
        <taxon>Pseudomonadota</taxon>
        <taxon>Alphaproteobacteria</taxon>
        <taxon>Hyphomicrobiales</taxon>
        <taxon>Aestuariivirgaceae</taxon>
        <taxon>Taklimakanibacter</taxon>
    </lineage>
</organism>
<keyword evidence="2" id="KW-1185">Reference proteome</keyword>
<accession>A0ACC5QZQ0</accession>
<dbReference type="EMBL" id="JAENHL010000006">
    <property type="protein sequence ID" value="MBK1865787.1"/>
    <property type="molecule type" value="Genomic_DNA"/>
</dbReference>
<sequence>MQTLGTDIPIVRPGDRQYALEALARLRQSLDDVEREVLGIGHNNPPEPLSSEGLRREAFNEVRQHIEALESEMEKPSPDQASVAANSEGLVQFGVKMAAWAGQRTTKFVDAALAVLAPAIVLKVTGLLPVLLEALEAVARVLTH</sequence>